<reference evidence="1" key="1">
    <citation type="submission" date="2020-11" db="EMBL/GenBank/DDBJ databases">
        <authorList>
            <person name="Tran Van P."/>
        </authorList>
    </citation>
    <scope>NUCLEOTIDE SEQUENCE</scope>
</reference>
<protein>
    <submittedName>
        <fullName evidence="1">Uncharacterized protein</fullName>
    </submittedName>
</protein>
<dbReference type="EMBL" id="OC317953">
    <property type="protein sequence ID" value="CAD7399895.1"/>
    <property type="molecule type" value="Genomic_DNA"/>
</dbReference>
<proteinExistence type="predicted"/>
<sequence>MRWFTVLYNSECDSLRPCPVAELIQQLEREEKEERDSLSTSSSHNMLRLLDKKADPKTIEDARAKYSIAQNVEFSRGSLVGANTILQYSIPLQTPSGVVCHQMVFVEE</sequence>
<organism evidence="1">
    <name type="scientific">Timema cristinae</name>
    <name type="common">Walking stick</name>
    <dbReference type="NCBI Taxonomy" id="61476"/>
    <lineage>
        <taxon>Eukaryota</taxon>
        <taxon>Metazoa</taxon>
        <taxon>Ecdysozoa</taxon>
        <taxon>Arthropoda</taxon>
        <taxon>Hexapoda</taxon>
        <taxon>Insecta</taxon>
        <taxon>Pterygota</taxon>
        <taxon>Neoptera</taxon>
        <taxon>Polyneoptera</taxon>
        <taxon>Phasmatodea</taxon>
        <taxon>Timematodea</taxon>
        <taxon>Timematoidea</taxon>
        <taxon>Timematidae</taxon>
        <taxon>Timema</taxon>
    </lineage>
</organism>
<evidence type="ECO:0000313" key="1">
    <source>
        <dbReference type="EMBL" id="CAD7399895.1"/>
    </source>
</evidence>
<dbReference type="AlphaFoldDB" id="A0A7R9GX19"/>
<accession>A0A7R9GX19</accession>
<name>A0A7R9GX19_TIMCR</name>
<gene>
    <name evidence="1" type="ORF">TCEB3V08_LOCUS5251</name>
</gene>